<comment type="subcellular location">
    <subcellularLocation>
        <location evidence="7">Cell membrane</location>
        <topology evidence="7">Multi-pass membrane protein</topology>
    </subcellularLocation>
</comment>
<keyword evidence="4 7" id="KW-0812">Transmembrane</keyword>
<name>A0A1F5P3A2_9BACT</name>
<dbReference type="GO" id="GO:0042158">
    <property type="term" value="P:lipoprotein biosynthetic process"/>
    <property type="evidence" value="ECO:0007669"/>
    <property type="project" value="UniProtKB-UniRule"/>
</dbReference>
<comment type="similarity">
    <text evidence="1 7">Belongs to the Lgt family.</text>
</comment>
<feature type="transmembrane region" description="Helical" evidence="7">
    <location>
        <begin position="99"/>
        <end position="116"/>
    </location>
</feature>
<protein>
    <recommendedName>
        <fullName evidence="7">Phosphatidylglycerol--prolipoprotein diacylglyceryl transferase</fullName>
        <ecNumber evidence="7">2.5.1.145</ecNumber>
    </recommendedName>
</protein>
<dbReference type="GO" id="GO:0008961">
    <property type="term" value="F:phosphatidylglycerol-prolipoprotein diacylglyceryl transferase activity"/>
    <property type="evidence" value="ECO:0007669"/>
    <property type="project" value="UniProtKB-UniRule"/>
</dbReference>
<feature type="transmembrane region" description="Helical" evidence="7">
    <location>
        <begin position="27"/>
        <end position="48"/>
    </location>
</feature>
<dbReference type="AlphaFoldDB" id="A0A1F5P3A2"/>
<evidence type="ECO:0000256" key="3">
    <source>
        <dbReference type="ARBA" id="ARBA00022679"/>
    </source>
</evidence>
<feature type="transmembrane region" description="Helical" evidence="7">
    <location>
        <begin position="237"/>
        <end position="258"/>
    </location>
</feature>
<evidence type="ECO:0000313" key="9">
    <source>
        <dbReference type="Proteomes" id="UP000176339"/>
    </source>
</evidence>
<gene>
    <name evidence="7" type="primary">lgt</name>
    <name evidence="8" type="ORF">A2846_02695</name>
</gene>
<dbReference type="UniPathway" id="UPA00664"/>
<evidence type="ECO:0000256" key="2">
    <source>
        <dbReference type="ARBA" id="ARBA00022475"/>
    </source>
</evidence>
<evidence type="ECO:0000256" key="5">
    <source>
        <dbReference type="ARBA" id="ARBA00022989"/>
    </source>
</evidence>
<keyword evidence="6 7" id="KW-0472">Membrane</keyword>
<evidence type="ECO:0000313" key="8">
    <source>
        <dbReference type="EMBL" id="OGE84322.1"/>
    </source>
</evidence>
<dbReference type="HAMAP" id="MF_01147">
    <property type="entry name" value="Lgt"/>
    <property type="match status" value="1"/>
</dbReference>
<feature type="binding site" evidence="7">
    <location>
        <position position="142"/>
    </location>
    <ligand>
        <name>a 1,2-diacyl-sn-glycero-3-phospho-(1'-sn-glycerol)</name>
        <dbReference type="ChEBI" id="CHEBI:64716"/>
    </ligand>
</feature>
<feature type="transmembrane region" description="Helical" evidence="7">
    <location>
        <begin position="207"/>
        <end position="225"/>
    </location>
</feature>
<keyword evidence="5 7" id="KW-1133">Transmembrane helix</keyword>
<comment type="caution">
    <text evidence="8">The sequence shown here is derived from an EMBL/GenBank/DDBJ whole genome shotgun (WGS) entry which is preliminary data.</text>
</comment>
<dbReference type="Pfam" id="PF01790">
    <property type="entry name" value="LGT"/>
    <property type="match status" value="1"/>
</dbReference>
<dbReference type="PANTHER" id="PTHR30589:SF0">
    <property type="entry name" value="PHOSPHATIDYLGLYCEROL--PROLIPOPROTEIN DIACYLGLYCERYL TRANSFERASE"/>
    <property type="match status" value="1"/>
</dbReference>
<comment type="function">
    <text evidence="7">Catalyzes the transfer of the diacylglyceryl group from phosphatidylglycerol to the sulfhydryl group of the N-terminal cysteine of a prolipoprotein, the first step in the formation of mature lipoproteins.</text>
</comment>
<sequence>MFYFIPAFRGDIAVVSGFHIGPVLVRFYGILIAAAIWACYAIALRLASRFGFTANQIENALPWLVIFGLAGARLYYAIFSWDDFQDHPWQILQIWKGGLSIYGGLAGAALGLAIYAKRSGIHFAKIFDLAAVTLPLGQAIGRFGNFFNQEAFGAPTDLPWKMYIEPARRPAEMLAERYYHPAFLYEAAWDTLVFFILWRLAQRQRNPGALFGFYLVLYSMGRFLIESLRLDSFFWRGLRIDQITALAMILIGLAIIIYTRDRVIPRNP</sequence>
<dbReference type="EC" id="2.5.1.145" evidence="7"/>
<keyword evidence="3 7" id="KW-0808">Transferase</keyword>
<dbReference type="GO" id="GO:0005886">
    <property type="term" value="C:plasma membrane"/>
    <property type="evidence" value="ECO:0007669"/>
    <property type="project" value="UniProtKB-SubCell"/>
</dbReference>
<dbReference type="PROSITE" id="PS01311">
    <property type="entry name" value="LGT"/>
    <property type="match status" value="1"/>
</dbReference>
<dbReference type="EMBL" id="MFEN01000018">
    <property type="protein sequence ID" value="OGE84322.1"/>
    <property type="molecule type" value="Genomic_DNA"/>
</dbReference>
<keyword evidence="2 7" id="KW-1003">Cell membrane</keyword>
<reference evidence="8 9" key="1">
    <citation type="journal article" date="2016" name="Nat. Commun.">
        <title>Thousands of microbial genomes shed light on interconnected biogeochemical processes in an aquifer system.</title>
        <authorList>
            <person name="Anantharaman K."/>
            <person name="Brown C.T."/>
            <person name="Hug L.A."/>
            <person name="Sharon I."/>
            <person name="Castelle C.J."/>
            <person name="Probst A.J."/>
            <person name="Thomas B.C."/>
            <person name="Singh A."/>
            <person name="Wilkins M.J."/>
            <person name="Karaoz U."/>
            <person name="Brodie E.L."/>
            <person name="Williams K.H."/>
            <person name="Hubbard S.S."/>
            <person name="Banfield J.F."/>
        </authorList>
    </citation>
    <scope>NUCLEOTIDE SEQUENCE [LARGE SCALE GENOMIC DNA]</scope>
</reference>
<evidence type="ECO:0000256" key="6">
    <source>
        <dbReference type="ARBA" id="ARBA00023136"/>
    </source>
</evidence>
<proteinExistence type="inferred from homology"/>
<dbReference type="PANTHER" id="PTHR30589">
    <property type="entry name" value="PROLIPOPROTEIN DIACYLGLYCERYL TRANSFERASE"/>
    <property type="match status" value="1"/>
</dbReference>
<comment type="pathway">
    <text evidence="7">Protein modification; lipoprotein biosynthesis (diacylglyceryl transfer).</text>
</comment>
<evidence type="ECO:0000256" key="4">
    <source>
        <dbReference type="ARBA" id="ARBA00022692"/>
    </source>
</evidence>
<accession>A0A1F5P3A2</accession>
<dbReference type="NCBIfam" id="TIGR00544">
    <property type="entry name" value="lgt"/>
    <property type="match status" value="1"/>
</dbReference>
<comment type="catalytic activity">
    <reaction evidence="7">
        <text>L-cysteinyl-[prolipoprotein] + a 1,2-diacyl-sn-glycero-3-phospho-(1'-sn-glycerol) = an S-1,2-diacyl-sn-glyceryl-L-cysteinyl-[prolipoprotein] + sn-glycerol 1-phosphate + H(+)</text>
        <dbReference type="Rhea" id="RHEA:56712"/>
        <dbReference type="Rhea" id="RHEA-COMP:14679"/>
        <dbReference type="Rhea" id="RHEA-COMP:14680"/>
        <dbReference type="ChEBI" id="CHEBI:15378"/>
        <dbReference type="ChEBI" id="CHEBI:29950"/>
        <dbReference type="ChEBI" id="CHEBI:57685"/>
        <dbReference type="ChEBI" id="CHEBI:64716"/>
        <dbReference type="ChEBI" id="CHEBI:140658"/>
        <dbReference type="EC" id="2.5.1.145"/>
    </reaction>
</comment>
<feature type="transmembrane region" description="Helical" evidence="7">
    <location>
        <begin position="60"/>
        <end position="79"/>
    </location>
</feature>
<evidence type="ECO:0000256" key="1">
    <source>
        <dbReference type="ARBA" id="ARBA00007150"/>
    </source>
</evidence>
<keyword evidence="8" id="KW-0449">Lipoprotein</keyword>
<evidence type="ECO:0000256" key="7">
    <source>
        <dbReference type="HAMAP-Rule" id="MF_01147"/>
    </source>
</evidence>
<dbReference type="InterPro" id="IPR001640">
    <property type="entry name" value="Lgt"/>
</dbReference>
<dbReference type="Proteomes" id="UP000176339">
    <property type="component" value="Unassembled WGS sequence"/>
</dbReference>
<organism evidence="8 9">
    <name type="scientific">Candidatus Doudnabacteria bacterium RIFCSPHIGHO2_01_FULL_49_9</name>
    <dbReference type="NCBI Taxonomy" id="1817827"/>
    <lineage>
        <taxon>Bacteria</taxon>
        <taxon>Candidatus Doudnaibacteriota</taxon>
    </lineage>
</organism>